<dbReference type="SUPFAM" id="SSF82771">
    <property type="entry name" value="GIY-YIG endonuclease"/>
    <property type="match status" value="1"/>
</dbReference>
<gene>
    <name evidence="4" type="ORF">NFG58_05305</name>
</gene>
<dbReference type="Pfam" id="PF01541">
    <property type="entry name" value="GIY-YIG"/>
    <property type="match status" value="1"/>
</dbReference>
<feature type="domain" description="GIY-YIG" evidence="3">
    <location>
        <begin position="1"/>
        <end position="70"/>
    </location>
</feature>
<dbReference type="InterPro" id="IPR000305">
    <property type="entry name" value="GIY-YIG_endonuc"/>
</dbReference>
<proteinExistence type="inferred from homology"/>
<dbReference type="AlphaFoldDB" id="A0AAU7KNQ8"/>
<dbReference type="Gene3D" id="3.40.1440.10">
    <property type="entry name" value="GIY-YIG endonuclease"/>
    <property type="match status" value="1"/>
</dbReference>
<evidence type="ECO:0000256" key="2">
    <source>
        <dbReference type="SAM" id="MobiDB-lite"/>
    </source>
</evidence>
<reference evidence="4" key="1">
    <citation type="submission" date="2022-06" db="EMBL/GenBank/DDBJ databases">
        <title>A novel DMS-producing enzyme.</title>
        <authorList>
            <person name="Zhang Y."/>
        </authorList>
    </citation>
    <scope>NUCLEOTIDE SEQUENCE</scope>
    <source>
        <strain evidence="4">RT37</strain>
    </source>
</reference>
<organism evidence="4">
    <name type="scientific">Halomonas sp. RT37</name>
    <dbReference type="NCBI Taxonomy" id="2950872"/>
    <lineage>
        <taxon>Bacteria</taxon>
        <taxon>Pseudomonadati</taxon>
        <taxon>Pseudomonadota</taxon>
        <taxon>Gammaproteobacteria</taxon>
        <taxon>Oceanospirillales</taxon>
        <taxon>Halomonadaceae</taxon>
        <taxon>Halomonas</taxon>
    </lineage>
</organism>
<evidence type="ECO:0000259" key="3">
    <source>
        <dbReference type="PROSITE" id="PS50164"/>
    </source>
</evidence>
<dbReference type="CDD" id="cd10456">
    <property type="entry name" value="GIY-YIG_UPF0213"/>
    <property type="match status" value="1"/>
</dbReference>
<dbReference type="InterPro" id="IPR050190">
    <property type="entry name" value="UPF0213_domain"/>
</dbReference>
<feature type="region of interest" description="Disordered" evidence="2">
    <location>
        <begin position="21"/>
        <end position="50"/>
    </location>
</feature>
<comment type="similarity">
    <text evidence="1">Belongs to the UPF0213 family.</text>
</comment>
<protein>
    <submittedName>
        <fullName evidence="4">GIY-YIG nuclease family protein</fullName>
    </submittedName>
</protein>
<dbReference type="PANTHER" id="PTHR34477:SF1">
    <property type="entry name" value="UPF0213 PROTEIN YHBQ"/>
    <property type="match status" value="1"/>
</dbReference>
<accession>A0AAU7KNQ8</accession>
<name>A0AAU7KNQ8_9GAMM</name>
<dbReference type="InterPro" id="IPR035901">
    <property type="entry name" value="GIY-YIG_endonuc_sf"/>
</dbReference>
<sequence>MVETAAGALYTGITTDVARRVEQHRSGKGAKALRGKGPLTLRHQEPVGTRGDASRLEIAVKRMSVRRKRQWLAARISTDEARAVVEQDRTSITKTTYKER</sequence>
<dbReference type="PANTHER" id="PTHR34477">
    <property type="entry name" value="UPF0213 PROTEIN YHBQ"/>
    <property type="match status" value="1"/>
</dbReference>
<dbReference type="EMBL" id="CP098827">
    <property type="protein sequence ID" value="XBO73125.1"/>
    <property type="molecule type" value="Genomic_DNA"/>
</dbReference>
<dbReference type="PROSITE" id="PS50164">
    <property type="entry name" value="GIY_YIG"/>
    <property type="match status" value="1"/>
</dbReference>
<evidence type="ECO:0000256" key="1">
    <source>
        <dbReference type="ARBA" id="ARBA00007435"/>
    </source>
</evidence>
<evidence type="ECO:0000313" key="4">
    <source>
        <dbReference type="EMBL" id="XBO73125.1"/>
    </source>
</evidence>